<dbReference type="PANTHER" id="PTHR13140">
    <property type="entry name" value="MYOSIN"/>
    <property type="match status" value="1"/>
</dbReference>
<feature type="region of interest" description="Disordered" evidence="10">
    <location>
        <begin position="1303"/>
        <end position="1330"/>
    </location>
</feature>
<evidence type="ECO:0000256" key="6">
    <source>
        <dbReference type="ARBA" id="ARBA00023175"/>
    </source>
</evidence>
<keyword evidence="2 8" id="KW-0547">Nucleotide-binding</keyword>
<dbReference type="Gene3D" id="1.20.58.530">
    <property type="match status" value="1"/>
</dbReference>
<feature type="region of interest" description="Actin-binding" evidence="8">
    <location>
        <begin position="657"/>
        <end position="679"/>
    </location>
</feature>
<feature type="coiled-coil region" evidence="9">
    <location>
        <begin position="1427"/>
        <end position="1495"/>
    </location>
</feature>
<dbReference type="InterPro" id="IPR001609">
    <property type="entry name" value="Myosin_head_motor_dom-like"/>
</dbReference>
<dbReference type="GO" id="GO:0005737">
    <property type="term" value="C:cytoplasm"/>
    <property type="evidence" value="ECO:0007669"/>
    <property type="project" value="TreeGrafter"/>
</dbReference>
<dbReference type="Proteomes" id="UP000492821">
    <property type="component" value="Unassembled WGS sequence"/>
</dbReference>
<dbReference type="SMART" id="SM00242">
    <property type="entry name" value="MYSc"/>
    <property type="match status" value="1"/>
</dbReference>
<dbReference type="GO" id="GO:0016459">
    <property type="term" value="C:myosin complex"/>
    <property type="evidence" value="ECO:0007669"/>
    <property type="project" value="UniProtKB-KW"/>
</dbReference>
<keyword evidence="4 9" id="KW-0175">Coiled coil</keyword>
<dbReference type="Gene3D" id="1.10.287.1490">
    <property type="match status" value="1"/>
</dbReference>
<evidence type="ECO:0000256" key="5">
    <source>
        <dbReference type="ARBA" id="ARBA00023123"/>
    </source>
</evidence>
<feature type="coiled-coil region" evidence="9">
    <location>
        <begin position="1047"/>
        <end position="1152"/>
    </location>
</feature>
<evidence type="ECO:0000256" key="9">
    <source>
        <dbReference type="SAM" id="Coils"/>
    </source>
</evidence>
<feature type="binding site" evidence="8">
    <location>
        <begin position="181"/>
        <end position="188"/>
    </location>
    <ligand>
        <name>ATP</name>
        <dbReference type="ChEBI" id="CHEBI:30616"/>
    </ligand>
</feature>
<evidence type="ECO:0000256" key="1">
    <source>
        <dbReference type="ARBA" id="ARBA00008314"/>
    </source>
</evidence>
<dbReference type="Gene3D" id="3.40.850.10">
    <property type="entry name" value="Kinesin motor domain"/>
    <property type="match status" value="1"/>
</dbReference>
<evidence type="ECO:0000256" key="7">
    <source>
        <dbReference type="ARBA" id="ARBA00023203"/>
    </source>
</evidence>
<keyword evidence="7 8" id="KW-0009">Actin-binding</keyword>
<feature type="region of interest" description="Disordered" evidence="10">
    <location>
        <begin position="1229"/>
        <end position="1261"/>
    </location>
</feature>
<dbReference type="PANTHER" id="PTHR13140:SF857">
    <property type="entry name" value="MYOSIN-11"/>
    <property type="match status" value="1"/>
</dbReference>
<feature type="compositionally biased region" description="Basic and acidic residues" evidence="10">
    <location>
        <begin position="1319"/>
        <end position="1329"/>
    </location>
</feature>
<evidence type="ECO:0000256" key="8">
    <source>
        <dbReference type="PROSITE-ProRule" id="PRU00782"/>
    </source>
</evidence>
<protein>
    <submittedName>
        <fullName evidence="13">Myosin motor domain-containing protein</fullName>
    </submittedName>
</protein>
<evidence type="ECO:0000256" key="4">
    <source>
        <dbReference type="ARBA" id="ARBA00023054"/>
    </source>
</evidence>
<keyword evidence="6 8" id="KW-0505">Motor protein</keyword>
<comment type="similarity">
    <text evidence="1 8">Belongs to the TRAFAC class myosin-kinesin ATPase superfamily. Myosin family.</text>
</comment>
<feature type="compositionally biased region" description="Polar residues" evidence="10">
    <location>
        <begin position="1304"/>
        <end position="1318"/>
    </location>
</feature>
<dbReference type="PROSITE" id="PS51456">
    <property type="entry name" value="MYOSIN_MOTOR"/>
    <property type="match status" value="1"/>
</dbReference>
<keyword evidence="5 8" id="KW-0518">Myosin</keyword>
<dbReference type="Gene3D" id="1.10.10.820">
    <property type="match status" value="1"/>
</dbReference>
<evidence type="ECO:0000259" key="11">
    <source>
        <dbReference type="PROSITE" id="PS51456"/>
    </source>
</evidence>
<dbReference type="PRINTS" id="PR00193">
    <property type="entry name" value="MYOSINHEAVY"/>
</dbReference>
<dbReference type="Gene3D" id="1.20.120.720">
    <property type="entry name" value="Myosin VI head, motor domain, U50 subdomain"/>
    <property type="match status" value="1"/>
</dbReference>
<evidence type="ECO:0000313" key="12">
    <source>
        <dbReference type="Proteomes" id="UP000492821"/>
    </source>
</evidence>
<keyword evidence="12" id="KW-1185">Reference proteome</keyword>
<dbReference type="SUPFAM" id="SSF52540">
    <property type="entry name" value="P-loop containing nucleoside triphosphate hydrolases"/>
    <property type="match status" value="1"/>
</dbReference>
<feature type="coiled-coil region" evidence="9">
    <location>
        <begin position="844"/>
        <end position="1018"/>
    </location>
</feature>
<sequence>MAVDNDNPDTDAILRLLEPAAHLIAEEVDQLENRIWIPDPDQAFRMCNVVTSRDKDIVVGFRDENGFYEKKTLLKSATHATSMSHFCSDMCNLTELNEPSVLHTLRRRYDEHLIHTYSGLFCVVVNPWKVMPLLYSPAMIKYYSEQSKVQQVMPPHIYSVAQAAFDGILRGGNDQSILITGESGAGKTENTKKIIEYLICASDPDYLNNKKAARSIDSAVINSGIALEAFSNAKTIHNNNSSRLGKFIKINFDDSGRLTSAQIECYLLEKSRVVSQNKGDRNFHIFYQLLSNAFPDSLREALGLKKDAAAYKVLNQGGDCHDKSIDDITSGKETDAALNQLGFSVVEKRWIFECVAMCILIGEIRFGERSGMDYSFVEGTAEIDAVTKHINVKSSKLVDALTQPTIKVGENLIRKNQNLKKTLFSATALQKAIYERMFKWIVQKCNEAIERRPDSDEKADSRFIGVLDMAGFEIMARNSFEQFCINYTNEKLQQFFNHFMFVKEQAEYMTECIEWKQIDYGDDLQNTIDMVERPMGLLSYLQEECIVPNGSDNSLLEKMVRSLSKSGVFQKAKQSSRNTTVAHFVVTHYAGEVKYNIDGWVEKNRDMVDQCLLELMATSTHALIQKLFPTTPKDEMTRSRRGSLSCATVTHVYKEQLFDLLQTLNATSAHFIRCIVPNYQRQPFKITGPLVLHQLRCNGVLEGVRICRRGYPNRLLFDEFYHRYKLLAGGKLTRSKEDSPRNMASKLCELLEIDKEQYQIGKTKVFCRVGLISELENRRKDHINDMIVGLQAYIRAYRQLQVVEEKFEQWDNLVAIQHNVRLFAQLSNWKWFSLWSTVRQIIPMAREKRRIIDLEAEKNELLEKFKKLEEEHDELAEVQEEYEEEITQLKESKAESEKRVTNLQGEVKRNEDLLELMEKRFDEQHNKIMRLHSLQKENETNLERLEQLRQSLEAQLESLKERYQNEKTLRENLEEEFDDAKLKVEQAEARAQAARDEFDNVQKALQNAENNSLTWQERAQRQSTTITDLQHTISDLNERVNNYDSILHKERTAKRKCETDIDDLEEEIAHLKEVAQKDETKREVMKEQLRVKDNLIKKLEKKLEDKTDEMETCINELKKIHKTTVTDLQTQNDELKRKVKKLESETELQKIRLTDREGSVDSDCTRPSSRMNYSIHSSLGSRQYSMSSLSGSVLSLNSTHTLGRRSTTDYGSGSGRSFDLMRESSSILRSPSHSRLTRSVTQAEDYGSLTRSPSTSQLHEKERKISELERKLQTANTDYQLLKREIDVYKTQLQDLEREKESLNKQLRNANETLTTTQKDLRDEERKNTNLEQTQVKLNSDLETWKRKNEEIINESKNDIIAERKKHQDRISALTHEFEMKMQHVLAQSRADNKMQTDLIEAQSQLDRALATIAQMDKMSKSQFNIGDTWEAQYRNALHDVEELRDENASLKTKIRRQYKQIELLTQQNDLDSIVSELESKVDKFQNKMMDASMHESFIED</sequence>
<evidence type="ECO:0000313" key="13">
    <source>
        <dbReference type="WBParaSite" id="Pan_g17987.t1"/>
    </source>
</evidence>
<dbReference type="GO" id="GO:0005524">
    <property type="term" value="F:ATP binding"/>
    <property type="evidence" value="ECO:0007669"/>
    <property type="project" value="UniProtKB-UniRule"/>
</dbReference>
<dbReference type="GO" id="GO:0000146">
    <property type="term" value="F:microfilament motor activity"/>
    <property type="evidence" value="ECO:0007669"/>
    <property type="project" value="TreeGrafter"/>
</dbReference>
<dbReference type="CDD" id="cd01377">
    <property type="entry name" value="MYSc_class_II"/>
    <property type="match status" value="1"/>
</dbReference>
<organism evidence="12 13">
    <name type="scientific">Panagrellus redivivus</name>
    <name type="common">Microworm</name>
    <dbReference type="NCBI Taxonomy" id="6233"/>
    <lineage>
        <taxon>Eukaryota</taxon>
        <taxon>Metazoa</taxon>
        <taxon>Ecdysozoa</taxon>
        <taxon>Nematoda</taxon>
        <taxon>Chromadorea</taxon>
        <taxon>Rhabditida</taxon>
        <taxon>Tylenchina</taxon>
        <taxon>Panagrolaimomorpha</taxon>
        <taxon>Panagrolaimoidea</taxon>
        <taxon>Panagrolaimidae</taxon>
        <taxon>Panagrellus</taxon>
    </lineage>
</organism>
<dbReference type="Pfam" id="PF00063">
    <property type="entry name" value="Myosin_head"/>
    <property type="match status" value="1"/>
</dbReference>
<feature type="domain" description="Myosin motor" evidence="11">
    <location>
        <begin position="85"/>
        <end position="780"/>
    </location>
</feature>
<name>A0A7E4ZUB9_PANRE</name>
<dbReference type="GO" id="GO:0051015">
    <property type="term" value="F:actin filament binding"/>
    <property type="evidence" value="ECO:0007669"/>
    <property type="project" value="TreeGrafter"/>
</dbReference>
<dbReference type="FunFam" id="1.10.10.820:FF:000001">
    <property type="entry name" value="Myosin heavy chain"/>
    <property type="match status" value="1"/>
</dbReference>
<dbReference type="Gene3D" id="1.20.5.4820">
    <property type="match status" value="1"/>
</dbReference>
<evidence type="ECO:0000256" key="10">
    <source>
        <dbReference type="SAM" id="MobiDB-lite"/>
    </source>
</evidence>
<reference evidence="13" key="2">
    <citation type="submission" date="2020-10" db="UniProtKB">
        <authorList>
            <consortium name="WormBaseParasite"/>
        </authorList>
    </citation>
    <scope>IDENTIFICATION</scope>
</reference>
<evidence type="ECO:0000256" key="2">
    <source>
        <dbReference type="ARBA" id="ARBA00022741"/>
    </source>
</evidence>
<keyword evidence="3 8" id="KW-0067">ATP-binding</keyword>
<reference evidence="12" key="1">
    <citation type="journal article" date="2013" name="Genetics">
        <title>The draft genome and transcriptome of Panagrellus redivivus are shaped by the harsh demands of a free-living lifestyle.</title>
        <authorList>
            <person name="Srinivasan J."/>
            <person name="Dillman A.R."/>
            <person name="Macchietto M.G."/>
            <person name="Heikkinen L."/>
            <person name="Lakso M."/>
            <person name="Fracchia K.M."/>
            <person name="Antoshechkin I."/>
            <person name="Mortazavi A."/>
            <person name="Wong G."/>
            <person name="Sternberg P.W."/>
        </authorList>
    </citation>
    <scope>NUCLEOTIDE SEQUENCE [LARGE SCALE GENOMIC DNA]</scope>
    <source>
        <strain evidence="12">MT8872</strain>
    </source>
</reference>
<dbReference type="GO" id="GO:0007015">
    <property type="term" value="P:actin filament organization"/>
    <property type="evidence" value="ECO:0007669"/>
    <property type="project" value="TreeGrafter"/>
</dbReference>
<accession>A0A7E4ZUB9</accession>
<dbReference type="InterPro" id="IPR027417">
    <property type="entry name" value="P-loop_NTPase"/>
</dbReference>
<evidence type="ECO:0000256" key="3">
    <source>
        <dbReference type="ARBA" id="ARBA00022840"/>
    </source>
</evidence>
<dbReference type="InterPro" id="IPR036961">
    <property type="entry name" value="Kinesin_motor_dom_sf"/>
</dbReference>
<dbReference type="GO" id="GO:0016020">
    <property type="term" value="C:membrane"/>
    <property type="evidence" value="ECO:0007669"/>
    <property type="project" value="TreeGrafter"/>
</dbReference>
<dbReference type="SUPFAM" id="SSF90257">
    <property type="entry name" value="Myosin rod fragments"/>
    <property type="match status" value="1"/>
</dbReference>
<dbReference type="WBParaSite" id="Pan_g17987.t1">
    <property type="protein sequence ID" value="Pan_g17987.t1"/>
    <property type="gene ID" value="Pan_g17987"/>
</dbReference>
<proteinExistence type="inferred from homology"/>